<reference evidence="2" key="1">
    <citation type="submission" date="2014-11" db="EMBL/GenBank/DDBJ databases">
        <authorList>
            <person name="Amaro Gonzalez C."/>
        </authorList>
    </citation>
    <scope>NUCLEOTIDE SEQUENCE</scope>
</reference>
<organism evidence="2">
    <name type="scientific">Anguilla anguilla</name>
    <name type="common">European freshwater eel</name>
    <name type="synonym">Muraena anguilla</name>
    <dbReference type="NCBI Taxonomy" id="7936"/>
    <lineage>
        <taxon>Eukaryota</taxon>
        <taxon>Metazoa</taxon>
        <taxon>Chordata</taxon>
        <taxon>Craniata</taxon>
        <taxon>Vertebrata</taxon>
        <taxon>Euteleostomi</taxon>
        <taxon>Actinopterygii</taxon>
        <taxon>Neopterygii</taxon>
        <taxon>Teleostei</taxon>
        <taxon>Anguilliformes</taxon>
        <taxon>Anguillidae</taxon>
        <taxon>Anguilla</taxon>
    </lineage>
</organism>
<keyword evidence="1" id="KW-0812">Transmembrane</keyword>
<evidence type="ECO:0000313" key="2">
    <source>
        <dbReference type="EMBL" id="JAH61946.1"/>
    </source>
</evidence>
<keyword evidence="1" id="KW-1133">Transmembrane helix</keyword>
<dbReference type="AlphaFoldDB" id="A0A0E9U7X4"/>
<sequence>MSGNLAIYEIIQWLFYVGCTYSLLSKYALIGSTLTRIIVVADGHYLLPTWV</sequence>
<reference evidence="2" key="2">
    <citation type="journal article" date="2015" name="Fish Shellfish Immunol.">
        <title>Early steps in the European eel (Anguilla anguilla)-Vibrio vulnificus interaction in the gills: Role of the RtxA13 toxin.</title>
        <authorList>
            <person name="Callol A."/>
            <person name="Pajuelo D."/>
            <person name="Ebbesson L."/>
            <person name="Teles M."/>
            <person name="MacKenzie S."/>
            <person name="Amaro C."/>
        </authorList>
    </citation>
    <scope>NUCLEOTIDE SEQUENCE</scope>
</reference>
<keyword evidence="1" id="KW-0472">Membrane</keyword>
<evidence type="ECO:0000256" key="1">
    <source>
        <dbReference type="SAM" id="Phobius"/>
    </source>
</evidence>
<dbReference type="EMBL" id="GBXM01046631">
    <property type="protein sequence ID" value="JAH61946.1"/>
    <property type="molecule type" value="Transcribed_RNA"/>
</dbReference>
<name>A0A0E9U7X4_ANGAN</name>
<protein>
    <submittedName>
        <fullName evidence="2">Uncharacterized protein</fullName>
    </submittedName>
</protein>
<proteinExistence type="predicted"/>
<feature type="transmembrane region" description="Helical" evidence="1">
    <location>
        <begin position="6"/>
        <end position="24"/>
    </location>
</feature>
<accession>A0A0E9U7X4</accession>